<dbReference type="AlphaFoldDB" id="A0A9W8TUQ6"/>
<organism evidence="1 2">
    <name type="scientific">Lentinula detonsa</name>
    <dbReference type="NCBI Taxonomy" id="2804962"/>
    <lineage>
        <taxon>Eukaryota</taxon>
        <taxon>Fungi</taxon>
        <taxon>Dikarya</taxon>
        <taxon>Basidiomycota</taxon>
        <taxon>Agaricomycotina</taxon>
        <taxon>Agaricomycetes</taxon>
        <taxon>Agaricomycetidae</taxon>
        <taxon>Agaricales</taxon>
        <taxon>Marasmiineae</taxon>
        <taxon>Omphalotaceae</taxon>
        <taxon>Lentinula</taxon>
    </lineage>
</organism>
<reference evidence="1 2" key="1">
    <citation type="journal article" date="2023" name="Proc. Natl. Acad. Sci. U.S.A.">
        <title>A global phylogenomic analysis of the shiitake genus Lentinula.</title>
        <authorList>
            <person name="Sierra-Patev S."/>
            <person name="Min B."/>
            <person name="Naranjo-Ortiz M."/>
            <person name="Looney B."/>
            <person name="Konkel Z."/>
            <person name="Slot J.C."/>
            <person name="Sakamoto Y."/>
            <person name="Steenwyk J.L."/>
            <person name="Rokas A."/>
            <person name="Carro J."/>
            <person name="Camarero S."/>
            <person name="Ferreira P."/>
            <person name="Molpeceres G."/>
            <person name="Ruiz-Duenas F.J."/>
            <person name="Serrano A."/>
            <person name="Henrissat B."/>
            <person name="Drula E."/>
            <person name="Hughes K.W."/>
            <person name="Mata J.L."/>
            <person name="Ishikawa N.K."/>
            <person name="Vargas-Isla R."/>
            <person name="Ushijima S."/>
            <person name="Smith C.A."/>
            <person name="Donoghue J."/>
            <person name="Ahrendt S."/>
            <person name="Andreopoulos W."/>
            <person name="He G."/>
            <person name="LaButti K."/>
            <person name="Lipzen A."/>
            <person name="Ng V."/>
            <person name="Riley R."/>
            <person name="Sandor L."/>
            <person name="Barry K."/>
            <person name="Martinez A.T."/>
            <person name="Xiao Y."/>
            <person name="Gibbons J.G."/>
            <person name="Terashima K."/>
            <person name="Grigoriev I.V."/>
            <person name="Hibbett D."/>
        </authorList>
    </citation>
    <scope>NUCLEOTIDE SEQUENCE [LARGE SCALE GENOMIC DNA]</scope>
    <source>
        <strain evidence="1 2">TFB7810</strain>
    </source>
</reference>
<sequence>MVTTLPIEVLESILNQLADSKPDLHVCTLVCRLWAPRSRALLFHSLSTCPSSPAHLSEPFLKTIHQVQSSHLAFLVKSIKVDCCHVSELTRITFNTLRLEHLTRLWLCRSDFARFDRNICLTRALTSSLDTLILDRAVFKDSAQLLHFLSSPCFSNLHSLSLTNISYLLRRDTSTRNPDWILRSWSESTFLELPISPKIMLKELEIGLIPDHNIFDILYHSDSPFDWTCLQKITFYRIWDNGLIQGFLNGLLPALKCIELEKTEHMYHFASSGAFTGVIQNPFVLRNLTELSTAFAFLSSDFLFLENVVKEIQNSSGSRLSTINLVLPIDLDGLDIHKAEPSARILNGFTVISDLASLPLLKRVSLIVPISAGIVEQKKSDVRNFIDSHSCTAGSISVIFKQAVSEREPFSRLDL</sequence>
<keyword evidence="2" id="KW-1185">Reference proteome</keyword>
<dbReference type="EMBL" id="JANVFU010000014">
    <property type="protein sequence ID" value="KAJ3740662.1"/>
    <property type="molecule type" value="Genomic_DNA"/>
</dbReference>
<protein>
    <recommendedName>
        <fullName evidence="3">F-box domain-containing protein</fullName>
    </recommendedName>
</protein>
<evidence type="ECO:0000313" key="1">
    <source>
        <dbReference type="EMBL" id="KAJ3740662.1"/>
    </source>
</evidence>
<name>A0A9W8TUQ6_9AGAR</name>
<comment type="caution">
    <text evidence="1">The sequence shown here is derived from an EMBL/GenBank/DDBJ whole genome shotgun (WGS) entry which is preliminary data.</text>
</comment>
<accession>A0A9W8TUQ6</accession>
<proteinExistence type="predicted"/>
<evidence type="ECO:0000313" key="2">
    <source>
        <dbReference type="Proteomes" id="UP001142393"/>
    </source>
</evidence>
<gene>
    <name evidence="1" type="ORF">DFH05DRAFT_1509791</name>
</gene>
<evidence type="ECO:0008006" key="3">
    <source>
        <dbReference type="Google" id="ProtNLM"/>
    </source>
</evidence>
<dbReference type="Proteomes" id="UP001142393">
    <property type="component" value="Unassembled WGS sequence"/>
</dbReference>